<protein>
    <submittedName>
        <fullName evidence="1">Uncharacterized protein</fullName>
    </submittedName>
</protein>
<comment type="caution">
    <text evidence="1">The sequence shown here is derived from an EMBL/GenBank/DDBJ whole genome shotgun (WGS) entry which is preliminary data.</text>
</comment>
<organism evidence="1 2">
    <name type="scientific">Candidatus Andersenbacteria bacterium RIFCSPHIGHO2_12_FULL_45_11</name>
    <dbReference type="NCBI Taxonomy" id="1797281"/>
    <lineage>
        <taxon>Bacteria</taxon>
        <taxon>Candidatus Anderseniibacteriota</taxon>
    </lineage>
</organism>
<evidence type="ECO:0000313" key="1">
    <source>
        <dbReference type="EMBL" id="OGY34627.1"/>
    </source>
</evidence>
<sequence>MPPAAFPDTTPPKKPEIEFTPERIFGPELEVAREIAIAKSGSAGDFTEDTFHAYMDTLGRLEEGYVRAAATQNEGDETALLVRTAFESLKVSEWNSHSVFERRTNAREIPEHLKSEVLWQSYAAQYLGKLNQKYDQKIATARAAGFWAEQQRMWKSKPDGAPFEQLKNGILRSVALEHILSQVNGWEMYAEQDATVDAIDKIDLIAISDSDRMFLFQIKERDIANKDALLQGWAIQEVMPYGQKEYDYLGKFQKGIERYIRESGIDGQEVTGIYAEISAGTAFMNKETGMPKEEFARSLGATLQALDRPIYKEKAA</sequence>
<dbReference type="Proteomes" id="UP000177528">
    <property type="component" value="Unassembled WGS sequence"/>
</dbReference>
<proteinExistence type="predicted"/>
<accession>A0A1G1X5M9</accession>
<gene>
    <name evidence="1" type="ORF">A3D99_01905</name>
</gene>
<evidence type="ECO:0000313" key="2">
    <source>
        <dbReference type="Proteomes" id="UP000177528"/>
    </source>
</evidence>
<reference evidence="1 2" key="1">
    <citation type="journal article" date="2016" name="Nat. Commun.">
        <title>Thousands of microbial genomes shed light on interconnected biogeochemical processes in an aquifer system.</title>
        <authorList>
            <person name="Anantharaman K."/>
            <person name="Brown C.T."/>
            <person name="Hug L.A."/>
            <person name="Sharon I."/>
            <person name="Castelle C.J."/>
            <person name="Probst A.J."/>
            <person name="Thomas B.C."/>
            <person name="Singh A."/>
            <person name="Wilkins M.J."/>
            <person name="Karaoz U."/>
            <person name="Brodie E.L."/>
            <person name="Williams K.H."/>
            <person name="Hubbard S.S."/>
            <person name="Banfield J.F."/>
        </authorList>
    </citation>
    <scope>NUCLEOTIDE SEQUENCE [LARGE SCALE GENOMIC DNA]</scope>
</reference>
<name>A0A1G1X5M9_9BACT</name>
<dbReference type="AlphaFoldDB" id="A0A1G1X5M9"/>
<dbReference type="EMBL" id="MHHR01000012">
    <property type="protein sequence ID" value="OGY34627.1"/>
    <property type="molecule type" value="Genomic_DNA"/>
</dbReference>